<evidence type="ECO:0000313" key="11">
    <source>
        <dbReference type="Proteomes" id="UP001608902"/>
    </source>
</evidence>
<evidence type="ECO:0000256" key="1">
    <source>
        <dbReference type="ARBA" id="ARBA00004969"/>
    </source>
</evidence>
<comment type="pathway">
    <text evidence="2">Lipid metabolism.</text>
</comment>
<dbReference type="InterPro" id="IPR029063">
    <property type="entry name" value="SAM-dependent_MTases_sf"/>
</dbReference>
<evidence type="ECO:0000256" key="5">
    <source>
        <dbReference type="ARBA" id="ARBA00035674"/>
    </source>
</evidence>
<evidence type="ECO:0000256" key="4">
    <source>
        <dbReference type="ARBA" id="ARBA00022679"/>
    </source>
</evidence>
<dbReference type="GO" id="GO:0032259">
    <property type="term" value="P:methylation"/>
    <property type="evidence" value="ECO:0007669"/>
    <property type="project" value="UniProtKB-KW"/>
</dbReference>
<evidence type="ECO:0000256" key="3">
    <source>
        <dbReference type="ARBA" id="ARBA00022603"/>
    </source>
</evidence>
<dbReference type="GO" id="GO:0000234">
    <property type="term" value="F:phosphoethanolamine N-methyltransferase activity"/>
    <property type="evidence" value="ECO:0007669"/>
    <property type="project" value="UniProtKB-EC"/>
</dbReference>
<dbReference type="AlphaFoldDB" id="A0ABD6EY02"/>
<dbReference type="Pfam" id="PF08241">
    <property type="entry name" value="Methyltransf_11"/>
    <property type="match status" value="1"/>
</dbReference>
<comment type="caution">
    <text evidence="10">The sequence shown here is derived from an EMBL/GenBank/DDBJ whole genome shotgun (WGS) entry which is preliminary data.</text>
</comment>
<keyword evidence="4" id="KW-0808">Transferase</keyword>
<accession>A0ABD6EY02</accession>
<evidence type="ECO:0000256" key="2">
    <source>
        <dbReference type="ARBA" id="ARBA00005189"/>
    </source>
</evidence>
<reference evidence="10 11" key="1">
    <citation type="submission" date="2024-08" db="EMBL/GenBank/DDBJ databases">
        <title>Gnathostoma spinigerum genome.</title>
        <authorList>
            <person name="Gonzalez-Bertolin B."/>
            <person name="Monzon S."/>
            <person name="Zaballos A."/>
            <person name="Jimenez P."/>
            <person name="Dekumyoy P."/>
            <person name="Varona S."/>
            <person name="Cuesta I."/>
            <person name="Sumanam S."/>
            <person name="Adisakwattana P."/>
            <person name="Gasser R.B."/>
            <person name="Hernandez-Gonzalez A."/>
            <person name="Young N.D."/>
            <person name="Perteguer M.J."/>
        </authorList>
    </citation>
    <scope>NUCLEOTIDE SEQUENCE [LARGE SCALE GENOMIC DNA]</scope>
    <source>
        <strain evidence="10">AL3</strain>
        <tissue evidence="10">Liver</tissue>
    </source>
</reference>
<keyword evidence="11" id="KW-1185">Reference proteome</keyword>
<dbReference type="SUPFAM" id="SSF53335">
    <property type="entry name" value="S-adenosyl-L-methionine-dependent methyltransferases"/>
    <property type="match status" value="2"/>
</dbReference>
<dbReference type="PANTHER" id="PTHR44307:SF2">
    <property type="entry name" value="PHOSPHOETHANOLAMINE METHYLTRANSFERASE ISOFORM X1"/>
    <property type="match status" value="1"/>
</dbReference>
<evidence type="ECO:0000259" key="9">
    <source>
        <dbReference type="Pfam" id="PF17987"/>
    </source>
</evidence>
<sequence length="414" mass="47758">MIVIYLFSFSDGFKHALSDFGDVNFVKSLDCIDVIPVNDHFDIVILDELLPRKQLLDGMIELEKSLQKIMKILKKSGYLIIRQDLAGYSATKTVSKLSHLFELVRSDVDNIMFELLTMLQIDDSIQRHQNFLDVFWILKVKDSEKTQNGDEPVSFRDFLDKTQYTGTGIFSYEFVFGDNFISPGGSEENARVLSEFGNLKPGQQMLDIGVGIGGGARQAASEYGLLVRGIDLSSNMLSIALDRLMANKDGRVRYQIANALVYNFPEESFDYVYSRDCIHHNEDLQLVFNRIYKWLKPSGKVLMTMYGQGHGKWSEKFLSYVKQRKYYFKTIEDLNKIVKTAGFVDIRTEDRSEHLKELMLNERAKAINSKEEFIKRFSLEEYDDIVSSWTNKVDYIDDENLAWLFVIASKPDKR</sequence>
<evidence type="ECO:0000256" key="6">
    <source>
        <dbReference type="ARBA" id="ARBA00047619"/>
    </source>
</evidence>
<proteinExistence type="predicted"/>
<dbReference type="Gene3D" id="3.40.50.150">
    <property type="entry name" value="Vaccinia Virus protein VP39"/>
    <property type="match status" value="2"/>
</dbReference>
<keyword evidence="3" id="KW-0489">Methyltransferase</keyword>
<feature type="domain" description="Methyltransferase type 11" evidence="8">
    <location>
        <begin position="206"/>
        <end position="302"/>
    </location>
</feature>
<gene>
    <name evidence="10" type="ORF">AB6A40_009070</name>
</gene>
<dbReference type="EC" id="2.1.1.103" evidence="5"/>
<dbReference type="EMBL" id="JBGFUD010009088">
    <property type="protein sequence ID" value="MFH4982361.1"/>
    <property type="molecule type" value="Genomic_DNA"/>
</dbReference>
<dbReference type="Pfam" id="PF17987">
    <property type="entry name" value="PMT2_N"/>
    <property type="match status" value="1"/>
</dbReference>
<dbReference type="InterPro" id="IPR013216">
    <property type="entry name" value="Methyltransf_11"/>
</dbReference>
<dbReference type="InterPro" id="IPR040516">
    <property type="entry name" value="PMT2_N"/>
</dbReference>
<name>A0ABD6EY02_9BILA</name>
<evidence type="ECO:0000259" key="8">
    <source>
        <dbReference type="Pfam" id="PF08241"/>
    </source>
</evidence>
<protein>
    <recommendedName>
        <fullName evidence="5">phosphoethanolamine N-methyltransferase</fullName>
        <ecNumber evidence="5">2.1.1.103</ecNumber>
    </recommendedName>
</protein>
<feature type="domain" description="Phosphoethanolamine N-methyltransferase 2 N-terminal" evidence="9">
    <location>
        <begin position="23"/>
        <end position="141"/>
    </location>
</feature>
<comment type="pathway">
    <text evidence="1">Phospholipid metabolism; phosphatidylcholine biosynthesis.</text>
</comment>
<dbReference type="Proteomes" id="UP001608902">
    <property type="component" value="Unassembled WGS sequence"/>
</dbReference>
<evidence type="ECO:0000256" key="7">
    <source>
        <dbReference type="ARBA" id="ARBA00047841"/>
    </source>
</evidence>
<dbReference type="CDD" id="cd02440">
    <property type="entry name" value="AdoMet_MTases"/>
    <property type="match status" value="1"/>
</dbReference>
<comment type="catalytic activity">
    <reaction evidence="6">
        <text>N,N-dimethylethanolamine phosphate + S-adenosyl-L-methionine = phosphocholine + S-adenosyl-L-homocysteine + H(+)</text>
        <dbReference type="Rhea" id="RHEA:25325"/>
        <dbReference type="ChEBI" id="CHEBI:15378"/>
        <dbReference type="ChEBI" id="CHEBI:57856"/>
        <dbReference type="ChEBI" id="CHEBI:58641"/>
        <dbReference type="ChEBI" id="CHEBI:59789"/>
        <dbReference type="ChEBI" id="CHEBI:295975"/>
        <dbReference type="EC" id="2.1.1.103"/>
    </reaction>
    <physiologicalReaction direction="left-to-right" evidence="6">
        <dbReference type="Rhea" id="RHEA:25326"/>
    </physiologicalReaction>
</comment>
<evidence type="ECO:0000313" key="10">
    <source>
        <dbReference type="EMBL" id="MFH4982361.1"/>
    </source>
</evidence>
<dbReference type="PANTHER" id="PTHR44307">
    <property type="entry name" value="PHOSPHOETHANOLAMINE METHYLTRANSFERASE"/>
    <property type="match status" value="1"/>
</dbReference>
<organism evidence="10 11">
    <name type="scientific">Gnathostoma spinigerum</name>
    <dbReference type="NCBI Taxonomy" id="75299"/>
    <lineage>
        <taxon>Eukaryota</taxon>
        <taxon>Metazoa</taxon>
        <taxon>Ecdysozoa</taxon>
        <taxon>Nematoda</taxon>
        <taxon>Chromadorea</taxon>
        <taxon>Rhabditida</taxon>
        <taxon>Spirurina</taxon>
        <taxon>Gnathostomatomorpha</taxon>
        <taxon>Gnathostomatoidea</taxon>
        <taxon>Gnathostomatidae</taxon>
        <taxon>Gnathostoma</taxon>
    </lineage>
</organism>
<comment type="catalytic activity">
    <reaction evidence="7">
        <text>N-methylethanolamine phosphate + S-adenosyl-L-methionine = N,N-dimethylethanolamine phosphate + S-adenosyl-L-homocysteine + H(+)</text>
        <dbReference type="Rhea" id="RHEA:25321"/>
        <dbReference type="ChEBI" id="CHEBI:15378"/>
        <dbReference type="ChEBI" id="CHEBI:57781"/>
        <dbReference type="ChEBI" id="CHEBI:57856"/>
        <dbReference type="ChEBI" id="CHEBI:58641"/>
        <dbReference type="ChEBI" id="CHEBI:59789"/>
        <dbReference type="EC" id="2.1.1.103"/>
    </reaction>
    <physiologicalReaction direction="left-to-right" evidence="7">
        <dbReference type="Rhea" id="RHEA:25322"/>
    </physiologicalReaction>
</comment>